<evidence type="ECO:0000313" key="2">
    <source>
        <dbReference type="EMBL" id="MFC4199981.1"/>
    </source>
</evidence>
<sequence length="183" mass="19863">MSKRIAVIVGSLRKDSINRKVARALQRLAPPALSLELIDIGGLALYNQDFDLEPPAPAYAAFREQIRQADGVIFVTPEHNRSMPAAMKNAVDIASRPPGHNAWSGKPGAVISASPGLQGGFGANHHLRQSLACLDVLCMAQPETYLSQAPKLFDEAGEPNEEGRKYLSRFIDAYAGWVERLTA</sequence>
<dbReference type="Proteomes" id="UP001595848">
    <property type="component" value="Unassembled WGS sequence"/>
</dbReference>
<dbReference type="EC" id="1.-.-.-" evidence="2"/>
<dbReference type="GO" id="GO:0016491">
    <property type="term" value="F:oxidoreductase activity"/>
    <property type="evidence" value="ECO:0007669"/>
    <property type="project" value="UniProtKB-KW"/>
</dbReference>
<dbReference type="PANTHER" id="PTHR30543:SF21">
    <property type="entry name" value="NAD(P)H-DEPENDENT FMN REDUCTASE LOT6"/>
    <property type="match status" value="1"/>
</dbReference>
<dbReference type="RefSeq" id="WP_217966357.1">
    <property type="nucleotide sequence ID" value="NZ_JAHTBN010000013.1"/>
</dbReference>
<proteinExistence type="predicted"/>
<organism evidence="2 3">
    <name type="scientific">Candidimonas humi</name>
    <dbReference type="NCBI Taxonomy" id="683355"/>
    <lineage>
        <taxon>Bacteria</taxon>
        <taxon>Pseudomonadati</taxon>
        <taxon>Pseudomonadota</taxon>
        <taxon>Betaproteobacteria</taxon>
        <taxon>Burkholderiales</taxon>
        <taxon>Alcaligenaceae</taxon>
        <taxon>Candidimonas</taxon>
    </lineage>
</organism>
<dbReference type="Pfam" id="PF03358">
    <property type="entry name" value="FMN_red"/>
    <property type="match status" value="1"/>
</dbReference>
<name>A0ABV8NVT2_9BURK</name>
<accession>A0ABV8NVT2</accession>
<keyword evidence="3" id="KW-1185">Reference proteome</keyword>
<dbReference type="PANTHER" id="PTHR30543">
    <property type="entry name" value="CHROMATE REDUCTASE"/>
    <property type="match status" value="1"/>
</dbReference>
<reference evidence="3" key="1">
    <citation type="journal article" date="2019" name="Int. J. Syst. Evol. Microbiol.">
        <title>The Global Catalogue of Microorganisms (GCM) 10K type strain sequencing project: providing services to taxonomists for standard genome sequencing and annotation.</title>
        <authorList>
            <consortium name="The Broad Institute Genomics Platform"/>
            <consortium name="The Broad Institute Genome Sequencing Center for Infectious Disease"/>
            <person name="Wu L."/>
            <person name="Ma J."/>
        </authorList>
    </citation>
    <scope>NUCLEOTIDE SEQUENCE [LARGE SCALE GENOMIC DNA]</scope>
    <source>
        <strain evidence="3">LMG 24813</strain>
    </source>
</reference>
<protein>
    <submittedName>
        <fullName evidence="2">NADPH-dependent FMN reductase</fullName>
        <ecNumber evidence="2">1.-.-.-</ecNumber>
    </submittedName>
</protein>
<feature type="domain" description="NADPH-dependent FMN reductase-like" evidence="1">
    <location>
        <begin position="4"/>
        <end position="149"/>
    </location>
</feature>
<dbReference type="EMBL" id="JBHSBV010000001">
    <property type="protein sequence ID" value="MFC4199981.1"/>
    <property type="molecule type" value="Genomic_DNA"/>
</dbReference>
<evidence type="ECO:0000259" key="1">
    <source>
        <dbReference type="Pfam" id="PF03358"/>
    </source>
</evidence>
<evidence type="ECO:0000313" key="3">
    <source>
        <dbReference type="Proteomes" id="UP001595848"/>
    </source>
</evidence>
<dbReference type="InterPro" id="IPR050712">
    <property type="entry name" value="NAD(P)H-dep_reductase"/>
</dbReference>
<gene>
    <name evidence="2" type="ORF">ACFOY1_03350</name>
</gene>
<dbReference type="InterPro" id="IPR005025">
    <property type="entry name" value="FMN_Rdtase-like_dom"/>
</dbReference>
<keyword evidence="2" id="KW-0560">Oxidoreductase</keyword>
<comment type="caution">
    <text evidence="2">The sequence shown here is derived from an EMBL/GenBank/DDBJ whole genome shotgun (WGS) entry which is preliminary data.</text>
</comment>